<keyword evidence="1" id="KW-0812">Transmembrane</keyword>
<gene>
    <name evidence="2" type="ORF">RFI_04301</name>
</gene>
<keyword evidence="3" id="KW-1185">Reference proteome</keyword>
<keyword evidence="1" id="KW-1133">Transmembrane helix</keyword>
<organism evidence="2 3">
    <name type="scientific">Reticulomyxa filosa</name>
    <dbReference type="NCBI Taxonomy" id="46433"/>
    <lineage>
        <taxon>Eukaryota</taxon>
        <taxon>Sar</taxon>
        <taxon>Rhizaria</taxon>
        <taxon>Retaria</taxon>
        <taxon>Foraminifera</taxon>
        <taxon>Monothalamids</taxon>
        <taxon>Reticulomyxidae</taxon>
        <taxon>Reticulomyxa</taxon>
    </lineage>
</organism>
<sequence length="250" mass="29681">MKILVSLRKMTLAVILFLCLTLVKFPHEMRLGRKVFEKKWKCDMVVEFGNPRTASIFLNGFAGYYWNDTFDVILAKGKRRPSTVVHLQKQQFVKHFIFFYGDEYCTSHSASGFPRGGGNYMYKKKICFAVFRMQYELRKQIQDEGEEYELVVYNYWNTLFAKSPKNTEEPVYQPLFWRQDIGTYVSAPQMWLTWNNNNNNNDNNSNNNNNNLLPSSGSSTSFKFAKFFFSFFFFFYYLSIFIFFGKKKKK</sequence>
<accession>X6P2M7</accession>
<keyword evidence="1" id="KW-0472">Membrane</keyword>
<reference evidence="2 3" key="1">
    <citation type="journal article" date="2013" name="Curr. Biol.">
        <title>The Genome of the Foraminiferan Reticulomyxa filosa.</title>
        <authorList>
            <person name="Glockner G."/>
            <person name="Hulsmann N."/>
            <person name="Schleicher M."/>
            <person name="Noegel A.A."/>
            <person name="Eichinger L."/>
            <person name="Gallinger C."/>
            <person name="Pawlowski J."/>
            <person name="Sierra R."/>
            <person name="Euteneuer U."/>
            <person name="Pillet L."/>
            <person name="Moustafa A."/>
            <person name="Platzer M."/>
            <person name="Groth M."/>
            <person name="Szafranski K."/>
            <person name="Schliwa M."/>
        </authorList>
    </citation>
    <scope>NUCLEOTIDE SEQUENCE [LARGE SCALE GENOMIC DNA]</scope>
</reference>
<name>X6P2M7_RETFI</name>
<evidence type="ECO:0000313" key="2">
    <source>
        <dbReference type="EMBL" id="ETO32815.1"/>
    </source>
</evidence>
<dbReference type="EMBL" id="ASPP01003906">
    <property type="protein sequence ID" value="ETO32815.1"/>
    <property type="molecule type" value="Genomic_DNA"/>
</dbReference>
<dbReference type="AlphaFoldDB" id="X6P2M7"/>
<protein>
    <submittedName>
        <fullName evidence="2">Uncharacterized protein</fullName>
    </submittedName>
</protein>
<feature type="transmembrane region" description="Helical" evidence="1">
    <location>
        <begin position="224"/>
        <end position="244"/>
    </location>
</feature>
<evidence type="ECO:0000313" key="3">
    <source>
        <dbReference type="Proteomes" id="UP000023152"/>
    </source>
</evidence>
<comment type="caution">
    <text evidence="2">The sequence shown here is derived from an EMBL/GenBank/DDBJ whole genome shotgun (WGS) entry which is preliminary data.</text>
</comment>
<dbReference type="Proteomes" id="UP000023152">
    <property type="component" value="Unassembled WGS sequence"/>
</dbReference>
<proteinExistence type="predicted"/>
<evidence type="ECO:0000256" key="1">
    <source>
        <dbReference type="SAM" id="Phobius"/>
    </source>
</evidence>